<dbReference type="InterPro" id="IPR013610">
    <property type="entry name" value="ArdC_N"/>
</dbReference>
<dbReference type="InterPro" id="IPR041459">
    <property type="entry name" value="MPTase-PolyVal"/>
</dbReference>
<dbReference type="EMBL" id="LR721753">
    <property type="protein sequence ID" value="VVV06982.1"/>
    <property type="molecule type" value="Genomic_DNA"/>
</dbReference>
<feature type="domain" description="N-terminal" evidence="1">
    <location>
        <begin position="41"/>
        <end position="139"/>
    </location>
</feature>
<accession>A0A5Q4ZYN0</accession>
<geneLocation type="plasmid" evidence="3">
    <name>pAWOD_2</name>
</geneLocation>
<dbReference type="RefSeq" id="WP_192957870.1">
    <property type="nucleotide sequence ID" value="NZ_LR721753.1"/>
</dbReference>
<name>A0A5Q4ZYN0_9GAMM</name>
<gene>
    <name evidence="3" type="primary">traC</name>
    <name evidence="3" type="ORF">AW0309160_04476</name>
</gene>
<dbReference type="Pfam" id="PF18818">
    <property type="entry name" value="MPTase-PolyVal"/>
    <property type="match status" value="1"/>
</dbReference>
<organism evidence="3">
    <name type="scientific">Aliivibrio wodanis</name>
    <dbReference type="NCBI Taxonomy" id="80852"/>
    <lineage>
        <taxon>Bacteria</taxon>
        <taxon>Pseudomonadati</taxon>
        <taxon>Pseudomonadota</taxon>
        <taxon>Gammaproteobacteria</taxon>
        <taxon>Vibrionales</taxon>
        <taxon>Vibrionaceae</taxon>
        <taxon>Aliivibrio</taxon>
    </lineage>
</organism>
<dbReference type="Pfam" id="PF08401">
    <property type="entry name" value="ArdcN"/>
    <property type="match status" value="1"/>
</dbReference>
<evidence type="ECO:0000259" key="1">
    <source>
        <dbReference type="Pfam" id="PF08401"/>
    </source>
</evidence>
<feature type="domain" description="Polyvalent protein metallopeptidase" evidence="2">
    <location>
        <begin position="180"/>
        <end position="292"/>
    </location>
</feature>
<evidence type="ECO:0000259" key="2">
    <source>
        <dbReference type="Pfam" id="PF18818"/>
    </source>
</evidence>
<keyword evidence="3" id="KW-0614">Plasmid</keyword>
<dbReference type="GO" id="GO:0003697">
    <property type="term" value="F:single-stranded DNA binding"/>
    <property type="evidence" value="ECO:0007669"/>
    <property type="project" value="InterPro"/>
</dbReference>
<proteinExistence type="predicted"/>
<reference evidence="3" key="1">
    <citation type="submission" date="2019-09" db="EMBL/GenBank/DDBJ databases">
        <authorList>
            <person name="Hjerde E."/>
        </authorList>
    </citation>
    <scope>NUCLEOTIDE SEQUENCE [LARGE SCALE GENOMIC DNA]</scope>
    <source>
        <strain evidence="3">06/09/160</strain>
        <plasmid evidence="3">pAWOD_2</plasmid>
    </source>
</reference>
<sequence>MAKKNQVATRINDIWEDEFNLLFESFKSELDGPNLEKGPMWSAVPELALPINALTGRFYSGINASNLERHLVNNLHESGDWDNRFIGFNQAKNIGLKMRKGSKGSKVLLYKTHKEVKDKDGTKTMEKLEKPYRSYQTVFHMSCFTNAPPMPTLEELNITKKPFEKDQAIEEFIRGSAEKMNVDIIFSHCDSAHYSPKDHAIQMPHPNLFRSKSSFYGVSFHEIGHATAHESCMNRDVKAQKGETKKQAYAREELVAEFTSYMLGKKLFRNIESKLNARYLGHYLDECKDPKQDFVDSLFQAERCSNFIVQSSGMKPEIDAYKTELEARCKDVFSQSMERFLEKSQEIKKQESEPLTVAF</sequence>
<dbReference type="AlphaFoldDB" id="A0A5Q4ZYN0"/>
<evidence type="ECO:0000313" key="3">
    <source>
        <dbReference type="EMBL" id="VVV06982.1"/>
    </source>
</evidence>
<protein>
    <submittedName>
        <fullName evidence="3">DNA primase TraC</fullName>
    </submittedName>
</protein>